<proteinExistence type="predicted"/>
<evidence type="ECO:0000256" key="2">
    <source>
        <dbReference type="ARBA" id="ARBA00023125"/>
    </source>
</evidence>
<dbReference type="PROSITE" id="PS51118">
    <property type="entry name" value="HTH_HXLR"/>
    <property type="match status" value="1"/>
</dbReference>
<reference evidence="5 6" key="1">
    <citation type="journal article" date="2017" name="New Microbes New Infect">
        <title>Genome sequence of 'Leucobacter massiliensis' sp. nov. isolated from human pharynx after travel to the 2014 Hajj.</title>
        <authorList>
            <person name="Leangapichart T."/>
            <person name="Gautret P."/>
            <person name="Nguyen T.T."/>
            <person name="Armstrong N."/>
            <person name="Rolain J.M."/>
        </authorList>
    </citation>
    <scope>NUCLEOTIDE SEQUENCE [LARGE SCALE GENOMIC DNA]</scope>
    <source>
        <strain evidence="5 6">122RC15</strain>
    </source>
</reference>
<dbReference type="Gene3D" id="1.10.10.10">
    <property type="entry name" value="Winged helix-like DNA-binding domain superfamily/Winged helix DNA-binding domain"/>
    <property type="match status" value="1"/>
</dbReference>
<dbReference type="Pfam" id="PF01638">
    <property type="entry name" value="HxlR"/>
    <property type="match status" value="1"/>
</dbReference>
<keyword evidence="2" id="KW-0238">DNA-binding</keyword>
<keyword evidence="3" id="KW-0804">Transcription</keyword>
<sequence>MPRPSPTLAHAIEHPCAIIRSLGVLTDTWSFLLVREALLGARTFAQFRDTLGIASDVLTARLASLVEHGVMERTPYQEPGQRTRDAYHLTPAGEELKTVLVAMQQWGHTHVPQDPELRVIPLTTEGQRRVHAELVDPSGRIVPAEAVQFIRTAPRPAQGDA</sequence>
<accession>A0A2S9QLJ9</accession>
<protein>
    <recommendedName>
        <fullName evidence="4">HTH hxlR-type domain-containing protein</fullName>
    </recommendedName>
</protein>
<keyword evidence="6" id="KW-1185">Reference proteome</keyword>
<gene>
    <name evidence="5" type="ORF">B4915_11720</name>
</gene>
<dbReference type="InterPro" id="IPR002577">
    <property type="entry name" value="HTH_HxlR"/>
</dbReference>
<name>A0A2S9QLJ9_9MICO</name>
<dbReference type="OrthoDB" id="9792527at2"/>
<evidence type="ECO:0000313" key="5">
    <source>
        <dbReference type="EMBL" id="PRI10444.1"/>
    </source>
</evidence>
<feature type="domain" description="HTH hxlR-type" evidence="4">
    <location>
        <begin position="16"/>
        <end position="115"/>
    </location>
</feature>
<dbReference type="SUPFAM" id="SSF46785">
    <property type="entry name" value="Winged helix' DNA-binding domain"/>
    <property type="match status" value="1"/>
</dbReference>
<evidence type="ECO:0000256" key="1">
    <source>
        <dbReference type="ARBA" id="ARBA00023015"/>
    </source>
</evidence>
<dbReference type="Proteomes" id="UP000238650">
    <property type="component" value="Unassembled WGS sequence"/>
</dbReference>
<dbReference type="GO" id="GO:0003677">
    <property type="term" value="F:DNA binding"/>
    <property type="evidence" value="ECO:0007669"/>
    <property type="project" value="UniProtKB-KW"/>
</dbReference>
<evidence type="ECO:0000256" key="3">
    <source>
        <dbReference type="ARBA" id="ARBA00023163"/>
    </source>
</evidence>
<keyword evidence="1" id="KW-0805">Transcription regulation</keyword>
<dbReference type="InterPro" id="IPR036390">
    <property type="entry name" value="WH_DNA-bd_sf"/>
</dbReference>
<evidence type="ECO:0000313" key="6">
    <source>
        <dbReference type="Proteomes" id="UP000238650"/>
    </source>
</evidence>
<organism evidence="5 6">
    <name type="scientific">Leucobacter massiliensis</name>
    <dbReference type="NCBI Taxonomy" id="1686285"/>
    <lineage>
        <taxon>Bacteria</taxon>
        <taxon>Bacillati</taxon>
        <taxon>Actinomycetota</taxon>
        <taxon>Actinomycetes</taxon>
        <taxon>Micrococcales</taxon>
        <taxon>Microbacteriaceae</taxon>
        <taxon>Leucobacter</taxon>
    </lineage>
</organism>
<dbReference type="AlphaFoldDB" id="A0A2S9QLJ9"/>
<dbReference type="InterPro" id="IPR036388">
    <property type="entry name" value="WH-like_DNA-bd_sf"/>
</dbReference>
<dbReference type="PANTHER" id="PTHR33204">
    <property type="entry name" value="TRANSCRIPTIONAL REGULATOR, MARR FAMILY"/>
    <property type="match status" value="1"/>
</dbReference>
<dbReference type="EMBL" id="MWZD01000019">
    <property type="protein sequence ID" value="PRI10444.1"/>
    <property type="molecule type" value="Genomic_DNA"/>
</dbReference>
<dbReference type="RefSeq" id="WP_105806009.1">
    <property type="nucleotide sequence ID" value="NZ_MWZD01000019.1"/>
</dbReference>
<evidence type="ECO:0000259" key="4">
    <source>
        <dbReference type="PROSITE" id="PS51118"/>
    </source>
</evidence>
<dbReference type="PANTHER" id="PTHR33204:SF18">
    <property type="entry name" value="TRANSCRIPTIONAL REGULATORY PROTEIN"/>
    <property type="match status" value="1"/>
</dbReference>
<comment type="caution">
    <text evidence="5">The sequence shown here is derived from an EMBL/GenBank/DDBJ whole genome shotgun (WGS) entry which is preliminary data.</text>
</comment>